<dbReference type="InterPro" id="IPR011009">
    <property type="entry name" value="Kinase-like_dom_sf"/>
</dbReference>
<dbReference type="AlphaFoldDB" id="A0A286H8C3"/>
<feature type="domain" description="Aminoglycoside phosphotransferase" evidence="1">
    <location>
        <begin position="152"/>
        <end position="352"/>
    </location>
</feature>
<evidence type="ECO:0000313" key="3">
    <source>
        <dbReference type="Proteomes" id="UP000219482"/>
    </source>
</evidence>
<accession>A0A286H8C3</accession>
<reference evidence="3" key="1">
    <citation type="submission" date="2017-09" db="EMBL/GenBank/DDBJ databases">
        <authorList>
            <person name="Varghese N."/>
            <person name="Submissions S."/>
        </authorList>
    </citation>
    <scope>NUCLEOTIDE SEQUENCE [LARGE SCALE GENOMIC DNA]</scope>
    <source>
        <strain evidence="3">DSM 44270</strain>
    </source>
</reference>
<proteinExistence type="predicted"/>
<protein>
    <submittedName>
        <fullName evidence="2">Phosphotransferase enzyme family protein</fullName>
    </submittedName>
</protein>
<keyword evidence="2" id="KW-0808">Transferase</keyword>
<gene>
    <name evidence="2" type="ORF">SAMN06272739_4432</name>
</gene>
<evidence type="ECO:0000313" key="2">
    <source>
        <dbReference type="EMBL" id="SOE04045.1"/>
    </source>
</evidence>
<organism evidence="2 3">
    <name type="scientific">Blastococcus haudaquaticus</name>
    <dbReference type="NCBI Taxonomy" id="1938745"/>
    <lineage>
        <taxon>Bacteria</taxon>
        <taxon>Bacillati</taxon>
        <taxon>Actinomycetota</taxon>
        <taxon>Actinomycetes</taxon>
        <taxon>Geodermatophilales</taxon>
        <taxon>Geodermatophilaceae</taxon>
        <taxon>Blastococcus</taxon>
    </lineage>
</organism>
<dbReference type="Gene3D" id="3.90.1200.10">
    <property type="match status" value="1"/>
</dbReference>
<dbReference type="GO" id="GO:0016740">
    <property type="term" value="F:transferase activity"/>
    <property type="evidence" value="ECO:0007669"/>
    <property type="project" value="UniProtKB-KW"/>
</dbReference>
<dbReference type="InterPro" id="IPR002575">
    <property type="entry name" value="Aminoglycoside_PTrfase"/>
</dbReference>
<sequence>MPAPVDPDVVAAWPPSLQLLLGEPAADLWTAVLAPLGGRLRTLRATTVSLQPDGAATAQYSAAVAWADGRETRESLAATTGTRIPEGAAVLEGASGTDTVRVGLWRWPLDPALPGLAWASSSAAVGARLGELGLVPGPPRLTLRSYRPGRRAVVEAQTPEGRLFLKVVRPSAVDQLVARHELLAGAVPVPPVQAATPDGVVVLPGLPGKPMRALLAADGCGLPSPDELDRVLDALPLGVAGLGAPGRRRPGDGPARAGDHAAVLAAVAPRLRPRLDALTSRLAATDPGEHDLVPVHGDFYEAQLLVDDGRIVGLLDVDTAGCGHRIDDWATLLAHLAVLEQVLPVPATSVRYRQEVETAALRRWPAAQVRTRVAAVLLGLATGPFRVQQPGWPAVTAERVALAEQWARPA</sequence>
<dbReference type="Pfam" id="PF01636">
    <property type="entry name" value="APH"/>
    <property type="match status" value="1"/>
</dbReference>
<dbReference type="Proteomes" id="UP000219482">
    <property type="component" value="Unassembled WGS sequence"/>
</dbReference>
<keyword evidence="3" id="KW-1185">Reference proteome</keyword>
<name>A0A286H8C3_9ACTN</name>
<evidence type="ECO:0000259" key="1">
    <source>
        <dbReference type="Pfam" id="PF01636"/>
    </source>
</evidence>
<dbReference type="EMBL" id="OCNK01000009">
    <property type="protein sequence ID" value="SOE04045.1"/>
    <property type="molecule type" value="Genomic_DNA"/>
</dbReference>
<dbReference type="SUPFAM" id="SSF56112">
    <property type="entry name" value="Protein kinase-like (PK-like)"/>
    <property type="match status" value="1"/>
</dbReference>